<comment type="caution">
    <text evidence="2">The sequence shown here is derived from an EMBL/GenBank/DDBJ whole genome shotgun (WGS) entry which is preliminary data.</text>
</comment>
<evidence type="ECO:0000259" key="1">
    <source>
        <dbReference type="Pfam" id="PF01979"/>
    </source>
</evidence>
<evidence type="ECO:0000313" key="3">
    <source>
        <dbReference type="Proteomes" id="UP001597419"/>
    </source>
</evidence>
<gene>
    <name evidence="2" type="ORF">ACFSYJ_19265</name>
</gene>
<dbReference type="PROSITE" id="PS51318">
    <property type="entry name" value="TAT"/>
    <property type="match status" value="1"/>
</dbReference>
<dbReference type="InterPro" id="IPR051781">
    <property type="entry name" value="Metallo-dep_Hydrolase"/>
</dbReference>
<dbReference type="InterPro" id="IPR006680">
    <property type="entry name" value="Amidohydro-rel"/>
</dbReference>
<dbReference type="Proteomes" id="UP001597419">
    <property type="component" value="Unassembled WGS sequence"/>
</dbReference>
<dbReference type="InterPro" id="IPR006311">
    <property type="entry name" value="TAT_signal"/>
</dbReference>
<dbReference type="Gene3D" id="3.20.20.140">
    <property type="entry name" value="Metal-dependent hydrolases"/>
    <property type="match status" value="1"/>
</dbReference>
<dbReference type="Pfam" id="PF01979">
    <property type="entry name" value="Amidohydro_1"/>
    <property type="match status" value="1"/>
</dbReference>
<reference evidence="3" key="1">
    <citation type="journal article" date="2019" name="Int. J. Syst. Evol. Microbiol.">
        <title>The Global Catalogue of Microorganisms (GCM) 10K type strain sequencing project: providing services to taxonomists for standard genome sequencing and annotation.</title>
        <authorList>
            <consortium name="The Broad Institute Genomics Platform"/>
            <consortium name="The Broad Institute Genome Sequencing Center for Infectious Disease"/>
            <person name="Wu L."/>
            <person name="Ma J."/>
        </authorList>
    </citation>
    <scope>NUCLEOTIDE SEQUENCE [LARGE SCALE GENOMIC DNA]</scope>
    <source>
        <strain evidence="3">CGMCC 4.7643</strain>
    </source>
</reference>
<dbReference type="SUPFAM" id="SSF51338">
    <property type="entry name" value="Composite domain of metallo-dependent hydrolases"/>
    <property type="match status" value="1"/>
</dbReference>
<dbReference type="Gene3D" id="2.30.40.10">
    <property type="entry name" value="Urease, subunit C, domain 1"/>
    <property type="match status" value="2"/>
</dbReference>
<keyword evidence="3" id="KW-1185">Reference proteome</keyword>
<dbReference type="RefSeq" id="WP_345394263.1">
    <property type="nucleotide sequence ID" value="NZ_BAABHG010000006.1"/>
</dbReference>
<dbReference type="SUPFAM" id="SSF51556">
    <property type="entry name" value="Metallo-dependent hydrolases"/>
    <property type="match status" value="1"/>
</dbReference>
<proteinExistence type="predicted"/>
<dbReference type="PANTHER" id="PTHR43135:SF3">
    <property type="entry name" value="ALPHA-D-RIBOSE 1-METHYLPHOSPHONATE 5-TRIPHOSPHATE DIPHOSPHATASE"/>
    <property type="match status" value="1"/>
</dbReference>
<dbReference type="InterPro" id="IPR011059">
    <property type="entry name" value="Metal-dep_hydrolase_composite"/>
</dbReference>
<protein>
    <submittedName>
        <fullName evidence="2">Amidohydrolase family protein</fullName>
    </submittedName>
</protein>
<organism evidence="2 3">
    <name type="scientific">Amycolatopsis samaneae</name>
    <dbReference type="NCBI Taxonomy" id="664691"/>
    <lineage>
        <taxon>Bacteria</taxon>
        <taxon>Bacillati</taxon>
        <taxon>Actinomycetota</taxon>
        <taxon>Actinomycetes</taxon>
        <taxon>Pseudonocardiales</taxon>
        <taxon>Pseudonocardiaceae</taxon>
        <taxon>Amycolatopsis</taxon>
    </lineage>
</organism>
<name>A0ABW5GIX2_9PSEU</name>
<sequence>MVACEVGRRDFLRWLAMSGTGLAAAGVAPALFAQEAAAEGSDVVVLTPVTLIDGTGAPARAEVAIVLVGDRVAWIGAPGDLPPTEGAVVLDGRGKYVVPGLCDMHTHGADVAVFPPLHVVNGVTTTREMWGYPENRAIRDRIERGELPGPRIVLASGIVDGPVSLLDAPVVHVSTEDEARAAVRAAKAEGAEFVKVYSYLGRDTFGAIADECGRLGLPFGGHWPYRVSIPEASTAGQHSFEHMYGMGIHTSARRDQFLARLAGEPFDPAAPRAFYNLVARLDREGTLSHSPARARALYELFVHNGSWLSPTLSVNRVISLPAETYAHDPRLRYVPPSLRDYWKDRIKVFAPSTPQEIAEQEAYFHALLGLVGDAYRAGVGLIGGTDCLNPYVFPGFSLHDELGFLVEAGLPPMRALQAVTRDAARYLGKEDTLGTVTVGKAADLVLLDADPLADIGAVRRIDTVITRGKVLGPAKRKKMLADVEAAAQNGAPAARAGAPMRGCCC</sequence>
<accession>A0ABW5GIX2</accession>
<dbReference type="InterPro" id="IPR032466">
    <property type="entry name" value="Metal_Hydrolase"/>
</dbReference>
<dbReference type="EMBL" id="JBHUKU010000009">
    <property type="protein sequence ID" value="MFD2460754.1"/>
    <property type="molecule type" value="Genomic_DNA"/>
</dbReference>
<feature type="domain" description="Amidohydrolase-related" evidence="1">
    <location>
        <begin position="374"/>
        <end position="470"/>
    </location>
</feature>
<evidence type="ECO:0000313" key="2">
    <source>
        <dbReference type="EMBL" id="MFD2460754.1"/>
    </source>
</evidence>
<dbReference type="PANTHER" id="PTHR43135">
    <property type="entry name" value="ALPHA-D-RIBOSE 1-METHYLPHOSPHONATE 5-TRIPHOSPHATE DIPHOSPHATASE"/>
    <property type="match status" value="1"/>
</dbReference>